<feature type="transmembrane region" description="Helical" evidence="1">
    <location>
        <begin position="12"/>
        <end position="31"/>
    </location>
</feature>
<comment type="caution">
    <text evidence="2">The sequence shown here is derived from an EMBL/GenBank/DDBJ whole genome shotgun (WGS) entry which is preliminary data.</text>
</comment>
<dbReference type="OrthoDB" id="2194090at2"/>
<dbReference type="AlphaFoldDB" id="A0A1L8R3R8"/>
<dbReference type="Proteomes" id="UP000182835">
    <property type="component" value="Unassembled WGS sequence"/>
</dbReference>
<dbReference type="RefSeq" id="WP_071865379.1">
    <property type="nucleotide sequence ID" value="NZ_JBHLVQ010000006.1"/>
</dbReference>
<accession>A0A1L8R3R8</accession>
<proteinExistence type="predicted"/>
<keyword evidence="1" id="KW-1133">Transmembrane helix</keyword>
<keyword evidence="1" id="KW-0812">Transmembrane</keyword>
<evidence type="ECO:0000313" key="3">
    <source>
        <dbReference type="Proteomes" id="UP000182835"/>
    </source>
</evidence>
<evidence type="ECO:0000256" key="1">
    <source>
        <dbReference type="SAM" id="Phobius"/>
    </source>
</evidence>
<gene>
    <name evidence="2" type="ORF">RU96_GL000861</name>
</gene>
<sequence length="104" mass="11334">MFDLKPIWDNLSGQVIILLAIVALFLIVVGLVTQGFARTICTVLGVLVLIALILMLSDAEKIGNWIKDKVFNPSAGVILPPKGMVNVWSTTIQENLSSLSRFIP</sequence>
<dbReference type="STRING" id="317010.RU96_GL000861"/>
<feature type="transmembrane region" description="Helical" evidence="1">
    <location>
        <begin position="37"/>
        <end position="57"/>
    </location>
</feature>
<protein>
    <submittedName>
        <fullName evidence="2">Uncharacterized protein</fullName>
    </submittedName>
</protein>
<keyword evidence="1" id="KW-0472">Membrane</keyword>
<dbReference type="EMBL" id="JXKG01000018">
    <property type="protein sequence ID" value="OJG14408.1"/>
    <property type="molecule type" value="Genomic_DNA"/>
</dbReference>
<reference evidence="2 3" key="1">
    <citation type="submission" date="2014-12" db="EMBL/GenBank/DDBJ databases">
        <title>Draft genome sequences of 29 type strains of Enterococci.</title>
        <authorList>
            <person name="Zhong Z."/>
            <person name="Sun Z."/>
            <person name="Liu W."/>
            <person name="Zhang W."/>
            <person name="Zhang H."/>
        </authorList>
    </citation>
    <scope>NUCLEOTIDE SEQUENCE [LARGE SCALE GENOMIC DNA]</scope>
    <source>
        <strain evidence="2 3">DSM 21207</strain>
    </source>
</reference>
<organism evidence="2 3">
    <name type="scientific">Enterococcus canintestini</name>
    <dbReference type="NCBI Taxonomy" id="317010"/>
    <lineage>
        <taxon>Bacteria</taxon>
        <taxon>Bacillati</taxon>
        <taxon>Bacillota</taxon>
        <taxon>Bacilli</taxon>
        <taxon>Lactobacillales</taxon>
        <taxon>Enterococcaceae</taxon>
        <taxon>Enterococcus</taxon>
    </lineage>
</organism>
<evidence type="ECO:0000313" key="2">
    <source>
        <dbReference type="EMBL" id="OJG14408.1"/>
    </source>
</evidence>
<name>A0A1L8R3R8_9ENTE</name>